<keyword evidence="3" id="KW-0132">Cell division</keyword>
<dbReference type="Gene3D" id="3.10.50.40">
    <property type="match status" value="1"/>
</dbReference>
<evidence type="ECO:0000259" key="8">
    <source>
        <dbReference type="PROSITE" id="PS50059"/>
    </source>
</evidence>
<feature type="domain" description="PPIase FKBP-type" evidence="8">
    <location>
        <begin position="11"/>
        <end position="96"/>
    </location>
</feature>
<evidence type="ECO:0000313" key="10">
    <source>
        <dbReference type="Proteomes" id="UP001058860"/>
    </source>
</evidence>
<proteinExistence type="predicted"/>
<evidence type="ECO:0000256" key="3">
    <source>
        <dbReference type="ARBA" id="ARBA00022618"/>
    </source>
</evidence>
<dbReference type="SUPFAM" id="SSF54534">
    <property type="entry name" value="FKBP-like"/>
    <property type="match status" value="1"/>
</dbReference>
<dbReference type="Pfam" id="PF05698">
    <property type="entry name" value="Trigger_C"/>
    <property type="match status" value="1"/>
</dbReference>
<sequence>METADRPAQMGDFTVIDFLGKKDGVPFDGGEGRDFPLELGSGRFIPGFEEQLQGASAGEERVVEVTFPEDYQAEHLAGEAVTFEVTVKEVKEKKLPELDDEFAETAAGFDSLDELKEDIASRLREREEERIERAFRDAALDAVVAEATIEIPDALIEARGKELWDRMLHQLSHQGISKEIYLQISQKTEEELLAEARPDAEVQLRREAVLKAIVEAEKFEISDDDLLEALAPTAEAQQTKPKKLLERLKSSGRIDEAREDLAQRRALDLVTDEAVAISVAEAEKQGKPFTPEREAEPGA</sequence>
<dbReference type="Pfam" id="PF00254">
    <property type="entry name" value="FKBP_C"/>
    <property type="match status" value="1"/>
</dbReference>
<dbReference type="InterPro" id="IPR008880">
    <property type="entry name" value="Trigger_fac_C"/>
</dbReference>
<dbReference type="InterPro" id="IPR001179">
    <property type="entry name" value="PPIase_FKBP_dom"/>
</dbReference>
<accession>A0ABY5PNX1</accession>
<reference evidence="10" key="1">
    <citation type="submission" date="2021-11" db="EMBL/GenBank/DDBJ databases">
        <title>Cultivation dependent microbiological survey of springs from the worlds oldest radium mine currently devoted to the extraction of radon-saturated water.</title>
        <authorList>
            <person name="Kapinusova G."/>
            <person name="Smrhova T."/>
            <person name="Strejcek M."/>
            <person name="Suman J."/>
            <person name="Jani K."/>
            <person name="Pajer P."/>
            <person name="Uhlik O."/>
        </authorList>
    </citation>
    <scope>NUCLEOTIDE SEQUENCE [LARGE SCALE GENOMIC DNA]</scope>
    <source>
        <strain evidence="10">J379</strain>
    </source>
</reference>
<organism evidence="9 10">
    <name type="scientific">Svornostia abyssi</name>
    <dbReference type="NCBI Taxonomy" id="2898438"/>
    <lineage>
        <taxon>Bacteria</taxon>
        <taxon>Bacillati</taxon>
        <taxon>Actinomycetota</taxon>
        <taxon>Thermoleophilia</taxon>
        <taxon>Solirubrobacterales</taxon>
        <taxon>Baekduiaceae</taxon>
        <taxon>Svornostia</taxon>
    </lineage>
</organism>
<dbReference type="SUPFAM" id="SSF109998">
    <property type="entry name" value="Triger factor/SurA peptide-binding domain-like"/>
    <property type="match status" value="1"/>
</dbReference>
<keyword evidence="5 7" id="KW-0413">Isomerase</keyword>
<evidence type="ECO:0000256" key="1">
    <source>
        <dbReference type="ARBA" id="ARBA00000971"/>
    </source>
</evidence>
<evidence type="ECO:0000256" key="2">
    <source>
        <dbReference type="ARBA" id="ARBA00004496"/>
    </source>
</evidence>
<comment type="subcellular location">
    <subcellularLocation>
        <location evidence="2">Cytoplasm</location>
    </subcellularLocation>
</comment>
<keyword evidence="4 7" id="KW-0697">Rotamase</keyword>
<keyword evidence="6" id="KW-0131">Cell cycle</keyword>
<dbReference type="InterPro" id="IPR027304">
    <property type="entry name" value="Trigger_fact/SurA_dom_sf"/>
</dbReference>
<dbReference type="InterPro" id="IPR046357">
    <property type="entry name" value="PPIase_dom_sf"/>
</dbReference>
<keyword evidence="10" id="KW-1185">Reference proteome</keyword>
<dbReference type="Proteomes" id="UP001058860">
    <property type="component" value="Chromosome"/>
</dbReference>
<comment type="catalytic activity">
    <reaction evidence="1 7">
        <text>[protein]-peptidylproline (omega=180) = [protein]-peptidylproline (omega=0)</text>
        <dbReference type="Rhea" id="RHEA:16237"/>
        <dbReference type="Rhea" id="RHEA-COMP:10747"/>
        <dbReference type="Rhea" id="RHEA-COMP:10748"/>
        <dbReference type="ChEBI" id="CHEBI:83833"/>
        <dbReference type="ChEBI" id="CHEBI:83834"/>
        <dbReference type="EC" id="5.2.1.8"/>
    </reaction>
</comment>
<evidence type="ECO:0000256" key="6">
    <source>
        <dbReference type="ARBA" id="ARBA00023306"/>
    </source>
</evidence>
<evidence type="ECO:0000256" key="5">
    <source>
        <dbReference type="ARBA" id="ARBA00023235"/>
    </source>
</evidence>
<dbReference type="EMBL" id="CP088295">
    <property type="protein sequence ID" value="UUY06347.1"/>
    <property type="molecule type" value="Genomic_DNA"/>
</dbReference>
<evidence type="ECO:0000313" key="9">
    <source>
        <dbReference type="EMBL" id="UUY06347.1"/>
    </source>
</evidence>
<dbReference type="PROSITE" id="PS50059">
    <property type="entry name" value="FKBP_PPIASE"/>
    <property type="match status" value="1"/>
</dbReference>
<dbReference type="GO" id="GO:0003755">
    <property type="term" value="F:peptidyl-prolyl cis-trans isomerase activity"/>
    <property type="evidence" value="ECO:0007669"/>
    <property type="project" value="UniProtKB-EC"/>
</dbReference>
<dbReference type="Gene3D" id="1.10.3120.10">
    <property type="entry name" value="Trigger factor, C-terminal domain"/>
    <property type="match status" value="1"/>
</dbReference>
<dbReference type="NCBIfam" id="TIGR00115">
    <property type="entry name" value="tig"/>
    <property type="match status" value="1"/>
</dbReference>
<gene>
    <name evidence="9" type="primary">tig</name>
    <name evidence="9" type="ORF">LRS13_20325</name>
</gene>
<evidence type="ECO:0000256" key="4">
    <source>
        <dbReference type="ARBA" id="ARBA00023110"/>
    </source>
</evidence>
<dbReference type="EC" id="5.2.1.8" evidence="7"/>
<evidence type="ECO:0000256" key="7">
    <source>
        <dbReference type="PROSITE-ProRule" id="PRU00277"/>
    </source>
</evidence>
<dbReference type="InterPro" id="IPR037041">
    <property type="entry name" value="Trigger_fac_C_sf"/>
</dbReference>
<name>A0ABY5PNX1_9ACTN</name>
<dbReference type="InterPro" id="IPR005215">
    <property type="entry name" value="Trig_fac"/>
</dbReference>
<protein>
    <recommendedName>
        <fullName evidence="7">peptidylprolyl isomerase</fullName>
        <ecNumber evidence="7">5.2.1.8</ecNumber>
    </recommendedName>
</protein>